<dbReference type="SMART" id="SM00768">
    <property type="entry name" value="X8"/>
    <property type="match status" value="1"/>
</dbReference>
<comment type="catalytic activity">
    <reaction evidence="1">
        <text>Hydrolysis of (1-&gt;3)-beta-D-glucosidic linkages in (1-&gt;3)-beta-D-glucans.</text>
        <dbReference type="EC" id="3.2.1.39"/>
    </reaction>
</comment>
<dbReference type="Gene3D" id="3.20.20.80">
    <property type="entry name" value="Glycosidases"/>
    <property type="match status" value="1"/>
</dbReference>
<protein>
    <recommendedName>
        <fullName evidence="4">glucan endo-1,3-beta-D-glucosidase</fullName>
        <ecNumber evidence="4">3.2.1.39</ecNumber>
    </recommendedName>
</protein>
<dbReference type="GO" id="GO:0042973">
    <property type="term" value="F:glucan endo-1,3-beta-D-glucosidase activity"/>
    <property type="evidence" value="ECO:0007669"/>
    <property type="project" value="UniProtKB-EC"/>
</dbReference>
<feature type="chain" id="PRO_5043814067" description="glucan endo-1,3-beta-D-glucosidase" evidence="15">
    <location>
        <begin position="26"/>
        <end position="468"/>
    </location>
</feature>
<dbReference type="InterPro" id="IPR000490">
    <property type="entry name" value="Glyco_hydro_17"/>
</dbReference>
<evidence type="ECO:0000256" key="13">
    <source>
        <dbReference type="RuleBase" id="RU004335"/>
    </source>
</evidence>
<evidence type="ECO:0000256" key="12">
    <source>
        <dbReference type="ARBA" id="ARBA00023295"/>
    </source>
</evidence>
<dbReference type="InterPro" id="IPR012946">
    <property type="entry name" value="X8"/>
</dbReference>
<proteinExistence type="inferred from homology"/>
<name>A0AAX6E190_IRIPA</name>
<feature type="signal peptide" evidence="15">
    <location>
        <begin position="1"/>
        <end position="25"/>
    </location>
</feature>
<evidence type="ECO:0000256" key="7">
    <source>
        <dbReference type="ARBA" id="ARBA00022729"/>
    </source>
</evidence>
<keyword evidence="6" id="KW-0449">Lipoprotein</keyword>
<comment type="similarity">
    <text evidence="3 13">Belongs to the glycosyl hydrolase 17 family.</text>
</comment>
<dbReference type="EC" id="3.2.1.39" evidence="4"/>
<evidence type="ECO:0000256" key="6">
    <source>
        <dbReference type="ARBA" id="ARBA00022622"/>
    </source>
</evidence>
<dbReference type="InterPro" id="IPR017853">
    <property type="entry name" value="GH"/>
</dbReference>
<keyword evidence="18" id="KW-1185">Reference proteome</keyword>
<dbReference type="Pfam" id="PF07983">
    <property type="entry name" value="X8"/>
    <property type="match status" value="1"/>
</dbReference>
<dbReference type="PANTHER" id="PTHR32227">
    <property type="entry name" value="GLUCAN ENDO-1,3-BETA-GLUCOSIDASE BG1-RELATED-RELATED"/>
    <property type="match status" value="1"/>
</dbReference>
<dbReference type="Gene3D" id="1.20.58.1040">
    <property type="match status" value="1"/>
</dbReference>
<dbReference type="Proteomes" id="UP001140949">
    <property type="component" value="Unassembled WGS sequence"/>
</dbReference>
<evidence type="ECO:0000256" key="14">
    <source>
        <dbReference type="RuleBase" id="RU004336"/>
    </source>
</evidence>
<comment type="caution">
    <text evidence="17">The sequence shown here is derived from an EMBL/GenBank/DDBJ whole genome shotgun (WGS) entry which is preliminary data.</text>
</comment>
<dbReference type="FunFam" id="1.20.58.1040:FF:000001">
    <property type="entry name" value="Glucan endo-1,3-beta-glucosidase 4"/>
    <property type="match status" value="1"/>
</dbReference>
<evidence type="ECO:0000313" key="17">
    <source>
        <dbReference type="EMBL" id="KAJ6797818.1"/>
    </source>
</evidence>
<keyword evidence="12 14" id="KW-0326">Glycosidase</keyword>
<dbReference type="GO" id="GO:0005886">
    <property type="term" value="C:plasma membrane"/>
    <property type="evidence" value="ECO:0007669"/>
    <property type="project" value="UniProtKB-SubCell"/>
</dbReference>
<keyword evidence="9" id="KW-0472">Membrane</keyword>
<accession>A0AAX6E190</accession>
<evidence type="ECO:0000313" key="18">
    <source>
        <dbReference type="Proteomes" id="UP001140949"/>
    </source>
</evidence>
<reference evidence="17" key="1">
    <citation type="journal article" date="2023" name="GigaByte">
        <title>Genome assembly of the bearded iris, Iris pallida Lam.</title>
        <authorList>
            <person name="Bruccoleri R.E."/>
            <person name="Oakeley E.J."/>
            <person name="Faust A.M.E."/>
            <person name="Altorfer M."/>
            <person name="Dessus-Babus S."/>
            <person name="Burckhardt D."/>
            <person name="Oertli M."/>
            <person name="Naumann U."/>
            <person name="Petersen F."/>
            <person name="Wong J."/>
        </authorList>
    </citation>
    <scope>NUCLEOTIDE SEQUENCE</scope>
    <source>
        <strain evidence="17">GSM-AAB239-AS_SAM_17_03QT</strain>
    </source>
</reference>
<reference evidence="17" key="2">
    <citation type="submission" date="2023-04" db="EMBL/GenBank/DDBJ databases">
        <authorList>
            <person name="Bruccoleri R.E."/>
            <person name="Oakeley E.J."/>
            <person name="Faust A.-M."/>
            <person name="Dessus-Babus S."/>
            <person name="Altorfer M."/>
            <person name="Burckhardt D."/>
            <person name="Oertli M."/>
            <person name="Naumann U."/>
            <person name="Petersen F."/>
            <person name="Wong J."/>
        </authorList>
    </citation>
    <scope>NUCLEOTIDE SEQUENCE</scope>
    <source>
        <strain evidence="17">GSM-AAB239-AS_SAM_17_03QT</strain>
        <tissue evidence="17">Leaf</tissue>
    </source>
</reference>
<evidence type="ECO:0000256" key="8">
    <source>
        <dbReference type="ARBA" id="ARBA00022801"/>
    </source>
</evidence>
<evidence type="ECO:0000256" key="1">
    <source>
        <dbReference type="ARBA" id="ARBA00000382"/>
    </source>
</evidence>
<sequence length="468" mass="51874">MSPPLFFFLLLLLLPFFSFYQRANGAYFKSLGVNFGQLGDDLPSASVSVSRLRHFRAGAVKIYDANPKILEALSHTRLPVSIMVPNELISSMAHNQSAADDWVGSNLLPFYPKARIRFLLVGNEILSDLSDNKTRFDLVPAMTRIHRSLKSRSIHKVKVGTTLAMDTLSVSFPPSSGAFRPDISKPVMEPLLEFLTRTRSYYFADAYPYFPWAADPTHIDLDYCLFRANSSKHYTDPGSNLTYTNLLDQQLDAVAFAMARLGFGSVKLAVAETGWPNAGDFGEIGANVYNAATYNRNLARRMRVRPPVGTPARPGAYMPVFLFALYNENRKPGPGTERHWGFLHPNGTSVYEVDLTGRRTEFGALPLPTNNEPYEGKVWCVAREEAAGNMTAVGDAVSYACGQGEGTCDEIQKGGKCYEPDTLVAHANYAFNSYWQQFRNSGGSCYFNGLAVRTNKDPSYGSCKFLAK</sequence>
<keyword evidence="5" id="KW-1003">Cell membrane</keyword>
<dbReference type="GO" id="GO:0098552">
    <property type="term" value="C:side of membrane"/>
    <property type="evidence" value="ECO:0007669"/>
    <property type="project" value="UniProtKB-KW"/>
</dbReference>
<dbReference type="FunFam" id="3.20.20.80:FF:000005">
    <property type="entry name" value="Glucan endo-1,3-beta-glucosidase 14"/>
    <property type="match status" value="1"/>
</dbReference>
<organism evidence="17 18">
    <name type="scientific">Iris pallida</name>
    <name type="common">Sweet iris</name>
    <dbReference type="NCBI Taxonomy" id="29817"/>
    <lineage>
        <taxon>Eukaryota</taxon>
        <taxon>Viridiplantae</taxon>
        <taxon>Streptophyta</taxon>
        <taxon>Embryophyta</taxon>
        <taxon>Tracheophyta</taxon>
        <taxon>Spermatophyta</taxon>
        <taxon>Magnoliopsida</taxon>
        <taxon>Liliopsida</taxon>
        <taxon>Asparagales</taxon>
        <taxon>Iridaceae</taxon>
        <taxon>Iridoideae</taxon>
        <taxon>Irideae</taxon>
        <taxon>Iris</taxon>
    </lineage>
</organism>
<evidence type="ECO:0000256" key="15">
    <source>
        <dbReference type="SAM" id="SignalP"/>
    </source>
</evidence>
<feature type="domain" description="X8" evidence="16">
    <location>
        <begin position="378"/>
        <end position="465"/>
    </location>
</feature>
<dbReference type="SUPFAM" id="SSF51445">
    <property type="entry name" value="(Trans)glycosidases"/>
    <property type="match status" value="1"/>
</dbReference>
<dbReference type="Pfam" id="PF00332">
    <property type="entry name" value="Glyco_hydro_17"/>
    <property type="match status" value="1"/>
</dbReference>
<evidence type="ECO:0000256" key="5">
    <source>
        <dbReference type="ARBA" id="ARBA00022475"/>
    </source>
</evidence>
<evidence type="ECO:0000256" key="4">
    <source>
        <dbReference type="ARBA" id="ARBA00012780"/>
    </source>
</evidence>
<dbReference type="AlphaFoldDB" id="A0AAX6E190"/>
<evidence type="ECO:0000256" key="3">
    <source>
        <dbReference type="ARBA" id="ARBA00008773"/>
    </source>
</evidence>
<keyword evidence="7 15" id="KW-0732">Signal</keyword>
<gene>
    <name evidence="17" type="ORF">M6B38_214525</name>
</gene>
<dbReference type="InterPro" id="IPR044965">
    <property type="entry name" value="Glyco_hydro_17_plant"/>
</dbReference>
<evidence type="ECO:0000256" key="9">
    <source>
        <dbReference type="ARBA" id="ARBA00023136"/>
    </source>
</evidence>
<dbReference type="EMBL" id="JANAVB010040619">
    <property type="protein sequence ID" value="KAJ6797818.1"/>
    <property type="molecule type" value="Genomic_DNA"/>
</dbReference>
<keyword evidence="11" id="KW-0325">Glycoprotein</keyword>
<evidence type="ECO:0000256" key="10">
    <source>
        <dbReference type="ARBA" id="ARBA00023157"/>
    </source>
</evidence>
<keyword evidence="6" id="KW-0336">GPI-anchor</keyword>
<keyword evidence="8 14" id="KW-0378">Hydrolase</keyword>
<comment type="subcellular location">
    <subcellularLocation>
        <location evidence="2">Cell membrane</location>
        <topology evidence="2">Lipid-anchor</topology>
        <topology evidence="2">GPI-anchor</topology>
    </subcellularLocation>
</comment>
<dbReference type="GO" id="GO:0009506">
    <property type="term" value="C:plasmodesma"/>
    <property type="evidence" value="ECO:0007669"/>
    <property type="project" value="UniProtKB-ARBA"/>
</dbReference>
<evidence type="ECO:0000256" key="11">
    <source>
        <dbReference type="ARBA" id="ARBA00023180"/>
    </source>
</evidence>
<evidence type="ECO:0000256" key="2">
    <source>
        <dbReference type="ARBA" id="ARBA00004609"/>
    </source>
</evidence>
<keyword evidence="10" id="KW-1015">Disulfide bond</keyword>
<evidence type="ECO:0000259" key="16">
    <source>
        <dbReference type="SMART" id="SM00768"/>
    </source>
</evidence>
<dbReference type="GO" id="GO:0005975">
    <property type="term" value="P:carbohydrate metabolic process"/>
    <property type="evidence" value="ECO:0007669"/>
    <property type="project" value="InterPro"/>
</dbReference>
<dbReference type="PROSITE" id="PS00587">
    <property type="entry name" value="GLYCOSYL_HYDROL_F17"/>
    <property type="match status" value="1"/>
</dbReference>